<evidence type="ECO:0008006" key="3">
    <source>
        <dbReference type="Google" id="ProtNLM"/>
    </source>
</evidence>
<dbReference type="InterPro" id="IPR002495">
    <property type="entry name" value="Glyco_trans_8"/>
</dbReference>
<dbReference type="EMBL" id="JAPWGM010000003">
    <property type="protein sequence ID" value="MCZ4244700.1"/>
    <property type="molecule type" value="Genomic_DNA"/>
</dbReference>
<dbReference type="Gene3D" id="3.90.550.10">
    <property type="entry name" value="Spore Coat Polysaccharide Biosynthesis Protein SpsA, Chain A"/>
    <property type="match status" value="1"/>
</dbReference>
<name>A0ABT4L9W5_9SPHI</name>
<protein>
    <recommendedName>
        <fullName evidence="3">Glycosyl transferase</fullName>
    </recommendedName>
</protein>
<evidence type="ECO:0000313" key="1">
    <source>
        <dbReference type="EMBL" id="MCZ4244700.1"/>
    </source>
</evidence>
<dbReference type="SUPFAM" id="SSF53448">
    <property type="entry name" value="Nucleotide-diphospho-sugar transferases"/>
    <property type="match status" value="1"/>
</dbReference>
<dbReference type="InterPro" id="IPR029044">
    <property type="entry name" value="Nucleotide-diphossugar_trans"/>
</dbReference>
<keyword evidence="2" id="KW-1185">Reference proteome</keyword>
<dbReference type="Proteomes" id="UP001144347">
    <property type="component" value="Unassembled WGS sequence"/>
</dbReference>
<comment type="caution">
    <text evidence="1">The sequence shown here is derived from an EMBL/GenBank/DDBJ whole genome shotgun (WGS) entry which is preliminary data.</text>
</comment>
<organism evidence="1 2">
    <name type="scientific">Pedobacter punctiformis</name>
    <dbReference type="NCBI Taxonomy" id="3004097"/>
    <lineage>
        <taxon>Bacteria</taxon>
        <taxon>Pseudomonadati</taxon>
        <taxon>Bacteroidota</taxon>
        <taxon>Sphingobacteriia</taxon>
        <taxon>Sphingobacteriales</taxon>
        <taxon>Sphingobacteriaceae</taxon>
        <taxon>Pedobacter</taxon>
    </lineage>
</organism>
<sequence length="303" mass="35697">MLGQATIYTITKGNYKFGVIALVNSLIRLGVKNKVIIGTDIIIDELVGLNNVDQFIINSTWNPTNLKGKLILDHPSDLFIYFDADIIVTDRKFIGKIEEIITDGKFCTAVDGIVPQNDYRRHLWRINSSDLEYNQSDIEHPWYYNAGFFAGNFNQHQKLLFEWYKLIEKNIDPEKFIFDNEDFPMADQDMYNALLQNIPLNQFVSFSMPDWVGISTQLNPFFQIGNFRPHAFIHCTGEHKPWKIKGVPKNSPNEYDVHWYRNIFNIENPVRPNFKLTRFQHMWFNYSLLTRIISKLKRRFNFI</sequence>
<dbReference type="RefSeq" id="WP_269427752.1">
    <property type="nucleotide sequence ID" value="NZ_JAPWGM010000003.1"/>
</dbReference>
<gene>
    <name evidence="1" type="ORF">O0955_11875</name>
</gene>
<dbReference type="Pfam" id="PF01501">
    <property type="entry name" value="Glyco_transf_8"/>
    <property type="match status" value="1"/>
</dbReference>
<accession>A0ABT4L9W5</accession>
<evidence type="ECO:0000313" key="2">
    <source>
        <dbReference type="Proteomes" id="UP001144347"/>
    </source>
</evidence>
<reference evidence="1" key="1">
    <citation type="submission" date="2022-12" db="EMBL/GenBank/DDBJ databases">
        <title>Genome sequence of HCMS5-2.</title>
        <authorList>
            <person name="Woo H."/>
        </authorList>
    </citation>
    <scope>NUCLEOTIDE SEQUENCE</scope>
    <source>
        <strain evidence="1">HCMS5-2</strain>
    </source>
</reference>
<proteinExistence type="predicted"/>